<feature type="binding site" evidence="15">
    <location>
        <position position="95"/>
    </location>
    <ligand>
        <name>Fe cation</name>
        <dbReference type="ChEBI" id="CHEBI:24875"/>
    </ligand>
</feature>
<reference evidence="16" key="2">
    <citation type="submission" date="2016-07" db="EMBL/GenBank/DDBJ databases">
        <title>Comparative genomics of the Campylobacter concisus group.</title>
        <authorList>
            <person name="Miller W.G."/>
            <person name="Yee E."/>
            <person name="Chapman M.H."/>
            <person name="Huynh S."/>
            <person name="Bono J.L."/>
            <person name="On S.L.W."/>
            <person name="StLeger J."/>
            <person name="Foster G."/>
            <person name="Parker C.T."/>
        </authorList>
    </citation>
    <scope>NUCLEOTIDE SEQUENCE</scope>
    <source>
        <strain evidence="16">ATCC 33237</strain>
    </source>
</reference>
<evidence type="ECO:0000256" key="6">
    <source>
        <dbReference type="ARBA" id="ARBA00022490"/>
    </source>
</evidence>
<dbReference type="EMBL" id="NDYR01000016">
    <property type="protein sequence ID" value="OUT17033.1"/>
    <property type="molecule type" value="Genomic_DNA"/>
</dbReference>
<evidence type="ECO:0000313" key="20">
    <source>
        <dbReference type="Proteomes" id="UP000066049"/>
    </source>
</evidence>
<dbReference type="Gene3D" id="1.10.10.10">
    <property type="entry name" value="Winged helix-like DNA-binding domain superfamily/Winged helix DNA-binding domain"/>
    <property type="match status" value="1"/>
</dbReference>
<evidence type="ECO:0000313" key="18">
    <source>
        <dbReference type="EMBL" id="QPH84625.1"/>
    </source>
</evidence>
<evidence type="ECO:0000313" key="23">
    <source>
        <dbReference type="Proteomes" id="UP000594630"/>
    </source>
</evidence>
<dbReference type="EMBL" id="CP049274">
    <property type="protein sequence ID" value="QPH84625.1"/>
    <property type="molecule type" value="Genomic_DNA"/>
</dbReference>
<feature type="binding site" evidence="14">
    <location>
        <position position="102"/>
    </location>
    <ligand>
        <name>Zn(2+)</name>
        <dbReference type="ChEBI" id="CHEBI:29105"/>
    </ligand>
</feature>
<dbReference type="CDD" id="cd07153">
    <property type="entry name" value="Fur_like"/>
    <property type="match status" value="1"/>
</dbReference>
<gene>
    <name evidence="17" type="ORF">B9N61_07915</name>
    <name evidence="16" type="ORF">CCON33237_1149</name>
    <name evidence="18" type="ORF">CVT06_05815</name>
    <name evidence="19" type="ORF">CVT17_05565</name>
</gene>
<dbReference type="KEGG" id="ccoc:CCON33237_1149"/>
<dbReference type="PATRIC" id="fig|199.248.peg.1185"/>
<dbReference type="EMBL" id="CP049272">
    <property type="protein sequence ID" value="QPH86466.1"/>
    <property type="molecule type" value="Genomic_DNA"/>
</dbReference>
<keyword evidence="7" id="KW-0678">Repressor</keyword>
<comment type="cofactor">
    <cofactor evidence="15">
        <name>Mn(2+)</name>
        <dbReference type="ChEBI" id="CHEBI:29035"/>
    </cofactor>
    <cofactor evidence="15">
        <name>Fe(2+)</name>
        <dbReference type="ChEBI" id="CHEBI:29033"/>
    </cofactor>
    <text evidence="15">Binds 1 Mn(2+) or Fe(2+) ion per subunit.</text>
</comment>
<keyword evidence="13" id="KW-0804">Transcription</keyword>
<keyword evidence="10 15" id="KW-0408">Iron</keyword>
<evidence type="ECO:0000313" key="16">
    <source>
        <dbReference type="EMBL" id="ALF47816.1"/>
    </source>
</evidence>
<reference evidence="22 23" key="4">
    <citation type="journal article" date="2018" name="Emerg. Microbes Infect.">
        <title>Genomic analysis of oral Campylobacter concisus strains identified a potential bacterial molecular marker associated with active Crohn's disease.</title>
        <authorList>
            <person name="Liu F."/>
            <person name="Ma R."/>
            <person name="Tay C.Y.A."/>
            <person name="Octavia S."/>
            <person name="Lan R."/>
            <person name="Chung H.K.L."/>
            <person name="Riordan S.M."/>
            <person name="Grimm M.C."/>
            <person name="Leong R.W."/>
            <person name="Tanaka M.M."/>
            <person name="Connor S."/>
            <person name="Zhang L."/>
        </authorList>
    </citation>
    <scope>NUCLEOTIDE SEQUENCE [LARGE SCALE GENOMIC DNA]</scope>
    <source>
        <strain evidence="18 23">P10CDO-S2</strain>
        <strain evidence="19 22">P27CDO-S2</strain>
    </source>
</reference>
<evidence type="ECO:0000313" key="19">
    <source>
        <dbReference type="EMBL" id="QPH86466.1"/>
    </source>
</evidence>
<evidence type="ECO:0000256" key="11">
    <source>
        <dbReference type="ARBA" id="ARBA00023015"/>
    </source>
</evidence>
<keyword evidence="11" id="KW-0805">Transcription regulation</keyword>
<keyword evidence="8 14" id="KW-0479">Metal-binding</keyword>
<evidence type="ECO:0000256" key="12">
    <source>
        <dbReference type="ARBA" id="ARBA00023125"/>
    </source>
</evidence>
<evidence type="ECO:0000256" key="13">
    <source>
        <dbReference type="ARBA" id="ARBA00023163"/>
    </source>
</evidence>
<dbReference type="GO" id="GO:0003700">
    <property type="term" value="F:DNA-binding transcription factor activity"/>
    <property type="evidence" value="ECO:0007669"/>
    <property type="project" value="InterPro"/>
</dbReference>
<evidence type="ECO:0000313" key="22">
    <source>
        <dbReference type="Proteomes" id="UP000594513"/>
    </source>
</evidence>
<dbReference type="InterPro" id="IPR036388">
    <property type="entry name" value="WH-like_DNA-bd_sf"/>
</dbReference>
<comment type="subunit">
    <text evidence="4">Homodimer.</text>
</comment>
<dbReference type="InterPro" id="IPR043135">
    <property type="entry name" value="Fur_C"/>
</dbReference>
<dbReference type="EMBL" id="CP012541">
    <property type="protein sequence ID" value="ALF47816.1"/>
    <property type="molecule type" value="Genomic_DNA"/>
</dbReference>
<evidence type="ECO:0000256" key="14">
    <source>
        <dbReference type="PIRSR" id="PIRSR602481-1"/>
    </source>
</evidence>
<feature type="binding site" evidence="14">
    <location>
        <position position="142"/>
    </location>
    <ligand>
        <name>Zn(2+)</name>
        <dbReference type="ChEBI" id="CHEBI:29105"/>
    </ligand>
</feature>
<dbReference type="GO" id="GO:0005829">
    <property type="term" value="C:cytosol"/>
    <property type="evidence" value="ECO:0007669"/>
    <property type="project" value="TreeGrafter"/>
</dbReference>
<keyword evidence="6" id="KW-0963">Cytoplasm</keyword>
<name>A0A0M4SUS7_9BACT</name>
<sequence length="148" mass="17524">MDNFELFYKHFKEFLEAFGQKSSELKEQILHVLFISNSHLSAQEISSEIYKIHKNEISMTSIYSFLNFLEMHHLANCFEENGVKKFELNLKSSHDHLICEICEKIVDFEDEMIEQRQEQICKEKNFSEQSHTMILYGICSDCQEKNGN</sequence>
<comment type="similarity">
    <text evidence="3">Belongs to the Fur family.</text>
</comment>
<evidence type="ECO:0000256" key="7">
    <source>
        <dbReference type="ARBA" id="ARBA00022491"/>
    </source>
</evidence>
<evidence type="ECO:0000256" key="15">
    <source>
        <dbReference type="PIRSR" id="PIRSR602481-2"/>
    </source>
</evidence>
<dbReference type="AlphaFoldDB" id="A0A0M4SUS7"/>
<dbReference type="InterPro" id="IPR002481">
    <property type="entry name" value="FUR"/>
</dbReference>
<organism evidence="16 20">
    <name type="scientific">Campylobacter concisus</name>
    <dbReference type="NCBI Taxonomy" id="199"/>
    <lineage>
        <taxon>Bacteria</taxon>
        <taxon>Pseudomonadati</taxon>
        <taxon>Campylobacterota</taxon>
        <taxon>Epsilonproteobacteria</taxon>
        <taxon>Campylobacterales</taxon>
        <taxon>Campylobacteraceae</taxon>
        <taxon>Campylobacter</taxon>
    </lineage>
</organism>
<comment type="cofactor">
    <cofactor evidence="14">
        <name>Zn(2+)</name>
        <dbReference type="ChEBI" id="CHEBI:29105"/>
    </cofactor>
    <text evidence="14">Binds 1 zinc ion per subunit.</text>
</comment>
<dbReference type="SUPFAM" id="SSF46785">
    <property type="entry name" value="Winged helix' DNA-binding domain"/>
    <property type="match status" value="1"/>
</dbReference>
<dbReference type="GO" id="GO:1900376">
    <property type="term" value="P:regulation of secondary metabolite biosynthetic process"/>
    <property type="evidence" value="ECO:0007669"/>
    <property type="project" value="TreeGrafter"/>
</dbReference>
<evidence type="ECO:0000256" key="2">
    <source>
        <dbReference type="ARBA" id="ARBA00004496"/>
    </source>
</evidence>
<dbReference type="InterPro" id="IPR036390">
    <property type="entry name" value="WH_DNA-bd_sf"/>
</dbReference>
<reference evidence="17 21" key="3">
    <citation type="submission" date="2017-04" db="EMBL/GenBank/DDBJ databases">
        <title>Complete genome of Campylobacter concisus ATCC 33237T and draft genomes for an additional eight well characterized C. concisus strains.</title>
        <authorList>
            <person name="Cornelius A.J."/>
            <person name="Miller W.G."/>
            <person name="Lastovica A.J."/>
            <person name="On S.L."/>
            <person name="French N.P."/>
            <person name="Vandenberg O."/>
            <person name="Biggs P.J."/>
        </authorList>
    </citation>
    <scope>NUCLEOTIDE SEQUENCE [LARGE SCALE GENOMIC DNA]</scope>
    <source>
        <strain evidence="17 21">Lasto205.94</strain>
    </source>
</reference>
<evidence type="ECO:0000313" key="21">
    <source>
        <dbReference type="Proteomes" id="UP000196534"/>
    </source>
</evidence>
<accession>A0A0M4SUS7</accession>
<reference evidence="18" key="5">
    <citation type="submission" date="2020-02" db="EMBL/GenBank/DDBJ databases">
        <title>Analysis of Completed Campylobacter concisus Genomes Identified Genomospecies Features, Novel plasmids and Their Association with Severe Ulcerative Colitis.</title>
        <authorList>
            <person name="Zhang L."/>
        </authorList>
    </citation>
    <scope>NUCLEOTIDE SEQUENCE</scope>
    <source>
        <strain evidence="18">P10CDO-S2</strain>
        <strain evidence="19">P27CDO-S2</strain>
    </source>
</reference>
<reference evidence="20" key="1">
    <citation type="submission" date="2015-08" db="EMBL/GenBank/DDBJ databases">
        <title>Comparative genomics of the Campylobacter concisus group.</title>
        <authorList>
            <person name="Miller W.G."/>
            <person name="Yee E."/>
            <person name="Chapman M.H."/>
            <person name="Huynh S."/>
            <person name="Bono J.L."/>
            <person name="On S.L.W."/>
            <person name="St Leger J."/>
            <person name="Foster G."/>
            <person name="Parker C.T."/>
        </authorList>
    </citation>
    <scope>NUCLEOTIDE SEQUENCE [LARGE SCALE GENOMIC DNA]</scope>
    <source>
        <strain evidence="20">ATCC 33237</strain>
    </source>
</reference>
<dbReference type="RefSeq" id="WP_054196789.1">
    <property type="nucleotide sequence ID" value="NZ_CABMKP010000016.1"/>
</dbReference>
<evidence type="ECO:0000256" key="1">
    <source>
        <dbReference type="ARBA" id="ARBA00002997"/>
    </source>
</evidence>
<evidence type="ECO:0000313" key="17">
    <source>
        <dbReference type="EMBL" id="OUT17033.1"/>
    </source>
</evidence>
<dbReference type="Proteomes" id="UP000594513">
    <property type="component" value="Chromosome"/>
</dbReference>
<dbReference type="PANTHER" id="PTHR33202:SF2">
    <property type="entry name" value="FERRIC UPTAKE REGULATION PROTEIN"/>
    <property type="match status" value="1"/>
</dbReference>
<dbReference type="GeneID" id="28662823"/>
<dbReference type="Proteomes" id="UP000594630">
    <property type="component" value="Chromosome"/>
</dbReference>
<evidence type="ECO:0000256" key="5">
    <source>
        <dbReference type="ARBA" id="ARBA00020910"/>
    </source>
</evidence>
<dbReference type="Proteomes" id="UP000196534">
    <property type="component" value="Unassembled WGS sequence"/>
</dbReference>
<keyword evidence="9 14" id="KW-0862">Zinc</keyword>
<evidence type="ECO:0000256" key="3">
    <source>
        <dbReference type="ARBA" id="ARBA00007957"/>
    </source>
</evidence>
<feature type="binding site" evidence="14">
    <location>
        <position position="99"/>
    </location>
    <ligand>
        <name>Zn(2+)</name>
        <dbReference type="ChEBI" id="CHEBI:29105"/>
    </ligand>
</feature>
<dbReference type="GO" id="GO:0008270">
    <property type="term" value="F:zinc ion binding"/>
    <property type="evidence" value="ECO:0007669"/>
    <property type="project" value="TreeGrafter"/>
</dbReference>
<dbReference type="Gene3D" id="3.30.1490.190">
    <property type="match status" value="1"/>
</dbReference>
<comment type="subcellular location">
    <subcellularLocation>
        <location evidence="2">Cytoplasm</location>
    </subcellularLocation>
</comment>
<feature type="binding site" evidence="15">
    <location>
        <position position="131"/>
    </location>
    <ligand>
        <name>Fe cation</name>
        <dbReference type="ChEBI" id="CHEBI:24875"/>
    </ligand>
</feature>
<keyword evidence="12" id="KW-0238">DNA-binding</keyword>
<evidence type="ECO:0000256" key="4">
    <source>
        <dbReference type="ARBA" id="ARBA00011738"/>
    </source>
</evidence>
<dbReference type="PANTHER" id="PTHR33202">
    <property type="entry name" value="ZINC UPTAKE REGULATION PROTEIN"/>
    <property type="match status" value="1"/>
</dbReference>
<dbReference type="Proteomes" id="UP000066049">
    <property type="component" value="Chromosome"/>
</dbReference>
<evidence type="ECO:0000256" key="8">
    <source>
        <dbReference type="ARBA" id="ARBA00022723"/>
    </source>
</evidence>
<comment type="function">
    <text evidence="1">Acts as a global negative controlling element, employing Fe(2+) as a cofactor to bind the operator of the repressed genes.</text>
</comment>
<dbReference type="Pfam" id="PF01475">
    <property type="entry name" value="FUR"/>
    <property type="match status" value="1"/>
</dbReference>
<protein>
    <recommendedName>
        <fullName evidence="5">Ferric uptake regulation protein</fullName>
    </recommendedName>
</protein>
<feature type="binding site" evidence="15">
    <location>
        <position position="114"/>
    </location>
    <ligand>
        <name>Fe cation</name>
        <dbReference type="ChEBI" id="CHEBI:24875"/>
    </ligand>
</feature>
<feature type="binding site" evidence="14">
    <location>
        <position position="139"/>
    </location>
    <ligand>
        <name>Zn(2+)</name>
        <dbReference type="ChEBI" id="CHEBI:29105"/>
    </ligand>
</feature>
<proteinExistence type="inferred from homology"/>
<dbReference type="GO" id="GO:0045892">
    <property type="term" value="P:negative regulation of DNA-templated transcription"/>
    <property type="evidence" value="ECO:0007669"/>
    <property type="project" value="TreeGrafter"/>
</dbReference>
<dbReference type="GO" id="GO:0000976">
    <property type="term" value="F:transcription cis-regulatory region binding"/>
    <property type="evidence" value="ECO:0007669"/>
    <property type="project" value="TreeGrafter"/>
</dbReference>
<evidence type="ECO:0000256" key="9">
    <source>
        <dbReference type="ARBA" id="ARBA00022833"/>
    </source>
</evidence>
<evidence type="ECO:0000256" key="10">
    <source>
        <dbReference type="ARBA" id="ARBA00023004"/>
    </source>
</evidence>